<dbReference type="RefSeq" id="WP_149071047.1">
    <property type="nucleotide sequence ID" value="NZ_VTHL01000010.1"/>
</dbReference>
<feature type="region of interest" description="Disordered" evidence="1">
    <location>
        <begin position="488"/>
        <end position="519"/>
    </location>
</feature>
<reference evidence="3 4" key="1">
    <citation type="submission" date="2019-08" db="EMBL/GenBank/DDBJ databases">
        <authorList>
            <person name="Seo M.-J."/>
        </authorList>
    </citation>
    <scope>NUCLEOTIDE SEQUENCE [LARGE SCALE GENOMIC DNA]</scope>
    <source>
        <strain evidence="3 4">KIGAM108</strain>
    </source>
</reference>
<gene>
    <name evidence="3" type="ORF">FY528_10930</name>
</gene>
<keyword evidence="2" id="KW-0812">Transmembrane</keyword>
<dbReference type="AlphaFoldDB" id="A0A5D6V2N3"/>
<evidence type="ECO:0000256" key="2">
    <source>
        <dbReference type="SAM" id="Phobius"/>
    </source>
</evidence>
<feature type="transmembrane region" description="Helical" evidence="2">
    <location>
        <begin position="136"/>
        <end position="158"/>
    </location>
</feature>
<feature type="transmembrane region" description="Helical" evidence="2">
    <location>
        <begin position="30"/>
        <end position="49"/>
    </location>
</feature>
<organism evidence="3 4">
    <name type="scientific">Hymenobacter lutimineralis</name>
    <dbReference type="NCBI Taxonomy" id="2606448"/>
    <lineage>
        <taxon>Bacteria</taxon>
        <taxon>Pseudomonadati</taxon>
        <taxon>Bacteroidota</taxon>
        <taxon>Cytophagia</taxon>
        <taxon>Cytophagales</taxon>
        <taxon>Hymenobacteraceae</taxon>
        <taxon>Hymenobacter</taxon>
    </lineage>
</organism>
<feature type="compositionally biased region" description="Basic and acidic residues" evidence="1">
    <location>
        <begin position="491"/>
        <end position="508"/>
    </location>
</feature>
<evidence type="ECO:0000313" key="3">
    <source>
        <dbReference type="EMBL" id="TYZ09252.1"/>
    </source>
</evidence>
<proteinExistence type="predicted"/>
<evidence type="ECO:0000313" key="4">
    <source>
        <dbReference type="Proteomes" id="UP000322791"/>
    </source>
</evidence>
<keyword evidence="2" id="KW-0472">Membrane</keyword>
<comment type="caution">
    <text evidence="3">The sequence shown here is derived from an EMBL/GenBank/DDBJ whole genome shotgun (WGS) entry which is preliminary data.</text>
</comment>
<sequence>MTTTSRSLATAEVPYALLQRAWRRQVGRQLFASLLPVAAGASALLVALQQAAPAWAVWATLGVAGLLMAVYCWRLAYRPLSFFAGQLDRQYPALEDSSGLLLRPAEDLQLLEKLQLGRTCAALLELLAQRGPLLPIAWRGTLLLMLALLVAAVGVDFWSEGRAVAPAMSRTSPLEFPVSTNPGPPAASIIAETRVFIQPPAYTHRAAFTAAEPSFRCPAGSRVRWTVAVAGPRSSAPVLEVGRQQLAFRAVEGQPVTYQAELLVTKSVLYRVRYAGQTSNDYAIEAIPDHAPSLQLRTPRPYTLVEFGTPPRIPVRVAVHDDYGLTKASLVATVAQGQGEGVKFRQVTQDLTTQLAGQPTQATLAHVLNLPKLGLTYGDEVYFQIRVWDNHQQMTRSDSYLVQWEDTTVDDSNLDVSLGVTTVPAYFRSQRQIIIDTEKLLAEKAALSAEQFVSRGNDIGHDQKILRLRYGKFMGEEFSEAIGEVPTEAAGAEHHDEEPGAEYHDHAHAPPSGAATSAANTPETAALMEAYVHSHDDAETADFLEPAVKAKLSIVLSQMWEAELRLRTGRAKEALPFEYKALRLLKQVQQQTRAYVRKSGFEPPPLPEATLRLSGDLAGAAPVTRQSTQPAPARQPALRAALRAVAELRQGRAPARTDAAVLELGGQVLTQAAQSQPGAYLSALRSLRRLTAGLKAGKALPASDLSVVERAFTRLLPAPPAAPARPAGTSRLAQRYLQELR</sequence>
<keyword evidence="4" id="KW-1185">Reference proteome</keyword>
<protein>
    <submittedName>
        <fullName evidence="3">DUF4175 domain-containing protein</fullName>
    </submittedName>
</protein>
<dbReference type="EMBL" id="VTHL01000010">
    <property type="protein sequence ID" value="TYZ09252.1"/>
    <property type="molecule type" value="Genomic_DNA"/>
</dbReference>
<accession>A0A5D6V2N3</accession>
<evidence type="ECO:0000256" key="1">
    <source>
        <dbReference type="SAM" id="MobiDB-lite"/>
    </source>
</evidence>
<dbReference type="Proteomes" id="UP000322791">
    <property type="component" value="Unassembled WGS sequence"/>
</dbReference>
<name>A0A5D6V2N3_9BACT</name>
<keyword evidence="2" id="KW-1133">Transmembrane helix</keyword>
<feature type="transmembrane region" description="Helical" evidence="2">
    <location>
        <begin position="55"/>
        <end position="73"/>
    </location>
</feature>